<gene>
    <name evidence="1" type="ORF">LC_TR2632_c3_g1_i1_g.8874</name>
</gene>
<name>A0A1J3FUN3_NOCCA</name>
<dbReference type="InterPro" id="IPR050715">
    <property type="entry name" value="LRR-SigEffector_domain"/>
</dbReference>
<dbReference type="Gene3D" id="3.80.10.10">
    <property type="entry name" value="Ribonuclease Inhibitor"/>
    <property type="match status" value="2"/>
</dbReference>
<dbReference type="PANTHER" id="PTHR45752:SF195">
    <property type="entry name" value="LEUCINE-RICH REPEAT (LRR) FAMILY PROTEIN-RELATED"/>
    <property type="match status" value="1"/>
</dbReference>
<dbReference type="InterPro" id="IPR032675">
    <property type="entry name" value="LRR_dom_sf"/>
</dbReference>
<dbReference type="AlphaFoldDB" id="A0A1J3FUN3"/>
<reference evidence="1" key="1">
    <citation type="submission" date="2016-07" db="EMBL/GenBank/DDBJ databases">
        <title>De novo transcriptome assembly of four accessions of the metal hyperaccumulator plant Noccaea caerulescens.</title>
        <authorList>
            <person name="Blande D."/>
            <person name="Halimaa P."/>
            <person name="Tervahauta A.I."/>
            <person name="Aarts M.G."/>
            <person name="Karenlampi S.O."/>
        </authorList>
    </citation>
    <scope>NUCLEOTIDE SEQUENCE</scope>
</reference>
<organism evidence="1">
    <name type="scientific">Noccaea caerulescens</name>
    <name type="common">Alpine penny-cress</name>
    <name type="synonym">Thlaspi caerulescens</name>
    <dbReference type="NCBI Taxonomy" id="107243"/>
    <lineage>
        <taxon>Eukaryota</taxon>
        <taxon>Viridiplantae</taxon>
        <taxon>Streptophyta</taxon>
        <taxon>Embryophyta</taxon>
        <taxon>Tracheophyta</taxon>
        <taxon>Spermatophyta</taxon>
        <taxon>Magnoliopsida</taxon>
        <taxon>eudicotyledons</taxon>
        <taxon>Gunneridae</taxon>
        <taxon>Pentapetalae</taxon>
        <taxon>rosids</taxon>
        <taxon>malvids</taxon>
        <taxon>Brassicales</taxon>
        <taxon>Brassicaceae</taxon>
        <taxon>Coluteocarpeae</taxon>
        <taxon>Noccaea</taxon>
    </lineage>
</organism>
<sequence length="385" mass="44312">MDLTNATNLEKLYLDGCESLVEIPSSFSHLQKLDWLDMAECINLQVIPPHLNLASLNYLNMFRCTKLRNFPAMSTHISNLTMSFTAVKDVPASTRLCSRLYRLYLSVNTNLKEITHLPRCLIELCQSYTEIEEIPESIKDLHQLSKLYLSGCKRLTSLPELPRSLTYLSAYDCESLETVLCPFNTPNAGLCFLNCFKLDQQTQRAIIQRSFGNGYTRLPGREVPAEFEHRARGNSLTIRLDGNMPLHVSFMLCLVVSPNHQDPISEWLIQTVLCRRIVNGHLDPNGEESSIYTVKFRKEHLFIFDSKFRYFHSGKVSSEVVFEFSCESQKLNILECGAMSLNSWMMPPRKRTVQMKKYVDRKKTTPKKPGTIHMKKSVTLKRKRI</sequence>
<evidence type="ECO:0000313" key="1">
    <source>
        <dbReference type="EMBL" id="JAU46445.1"/>
    </source>
</evidence>
<dbReference type="SUPFAM" id="SSF52058">
    <property type="entry name" value="L domain-like"/>
    <property type="match status" value="1"/>
</dbReference>
<accession>A0A1J3FUN3</accession>
<protein>
    <submittedName>
        <fullName evidence="1">Putative disease resistance protein</fullName>
    </submittedName>
</protein>
<proteinExistence type="predicted"/>
<dbReference type="PANTHER" id="PTHR45752">
    <property type="entry name" value="LEUCINE-RICH REPEAT-CONTAINING"/>
    <property type="match status" value="1"/>
</dbReference>
<dbReference type="EMBL" id="GEVK01006387">
    <property type="protein sequence ID" value="JAU46445.1"/>
    <property type="molecule type" value="Transcribed_RNA"/>
</dbReference>